<dbReference type="InterPro" id="IPR017900">
    <property type="entry name" value="4Fe4S_Fe_S_CS"/>
</dbReference>
<dbReference type="GO" id="GO:0046872">
    <property type="term" value="F:metal ion binding"/>
    <property type="evidence" value="ECO:0007669"/>
    <property type="project" value="UniProtKB-KW"/>
</dbReference>
<accession>A0A4S2G3M9</accession>
<proteinExistence type="predicted"/>
<dbReference type="SUPFAM" id="SSF54862">
    <property type="entry name" value="4Fe-4S ferredoxins"/>
    <property type="match status" value="1"/>
</dbReference>
<dbReference type="InterPro" id="IPR017896">
    <property type="entry name" value="4Fe4S_Fe-S-bd"/>
</dbReference>
<evidence type="ECO:0000313" key="5">
    <source>
        <dbReference type="EMBL" id="TGY76575.1"/>
    </source>
</evidence>
<evidence type="ECO:0000256" key="3">
    <source>
        <dbReference type="ARBA" id="ARBA00023014"/>
    </source>
</evidence>
<dbReference type="PROSITE" id="PS51379">
    <property type="entry name" value="4FE4S_FER_2"/>
    <property type="match status" value="2"/>
</dbReference>
<reference evidence="5 6" key="1">
    <citation type="submission" date="2019-04" db="EMBL/GenBank/DDBJ databases">
        <title>Microbes associate with the intestines of laboratory mice.</title>
        <authorList>
            <person name="Navarre W."/>
            <person name="Wong E."/>
            <person name="Huang K."/>
            <person name="Tropini C."/>
            <person name="Ng K."/>
            <person name="Yu B."/>
        </authorList>
    </citation>
    <scope>NUCLEOTIDE SEQUENCE [LARGE SCALE GENOMIC DNA]</scope>
    <source>
        <strain evidence="5 6">NM06_A21</strain>
    </source>
</reference>
<evidence type="ECO:0000256" key="1">
    <source>
        <dbReference type="ARBA" id="ARBA00022723"/>
    </source>
</evidence>
<keyword evidence="1" id="KW-0479">Metal-binding</keyword>
<feature type="domain" description="4Fe-4S ferredoxin-type" evidence="4">
    <location>
        <begin position="34"/>
        <end position="58"/>
    </location>
</feature>
<dbReference type="Proteomes" id="UP000306630">
    <property type="component" value="Unassembled WGS sequence"/>
</dbReference>
<dbReference type="EMBL" id="SRYD01000002">
    <property type="protein sequence ID" value="TGY76575.1"/>
    <property type="molecule type" value="Genomic_DNA"/>
</dbReference>
<dbReference type="Pfam" id="PF00037">
    <property type="entry name" value="Fer4"/>
    <property type="match status" value="1"/>
</dbReference>
<feature type="domain" description="4Fe-4S ferredoxin-type" evidence="4">
    <location>
        <begin position="1"/>
        <end position="30"/>
    </location>
</feature>
<evidence type="ECO:0000259" key="4">
    <source>
        <dbReference type="PROSITE" id="PS51379"/>
    </source>
</evidence>
<dbReference type="AlphaFoldDB" id="A0A4S2G3M9"/>
<evidence type="ECO:0000256" key="2">
    <source>
        <dbReference type="ARBA" id="ARBA00023004"/>
    </source>
</evidence>
<protein>
    <recommendedName>
        <fullName evidence="4">4Fe-4S ferredoxin-type domain-containing protein</fullName>
    </recommendedName>
</protein>
<organism evidence="5 6">
    <name type="scientific">Muribaculum intestinale</name>
    <dbReference type="NCBI Taxonomy" id="1796646"/>
    <lineage>
        <taxon>Bacteria</taxon>
        <taxon>Pseudomonadati</taxon>
        <taxon>Bacteroidota</taxon>
        <taxon>Bacteroidia</taxon>
        <taxon>Bacteroidales</taxon>
        <taxon>Muribaculaceae</taxon>
        <taxon>Muribaculum</taxon>
    </lineage>
</organism>
<dbReference type="PANTHER" id="PTHR43122">
    <property type="entry name" value="FERREDOXIN SUBUNIT OF PYRUVATE:FLAVODOXIN OXIDOREDUCTASE-RELATED"/>
    <property type="match status" value="1"/>
</dbReference>
<comment type="caution">
    <text evidence="5">The sequence shown here is derived from an EMBL/GenBank/DDBJ whole genome shotgun (WGS) entry which is preliminary data.</text>
</comment>
<dbReference type="RefSeq" id="WP_123476803.1">
    <property type="nucleotide sequence ID" value="NZ_CANEQW010000038.1"/>
</dbReference>
<name>A0A4S2G3M9_9BACT</name>
<keyword evidence="2" id="KW-0408">Iron</keyword>
<evidence type="ECO:0000313" key="6">
    <source>
        <dbReference type="Proteomes" id="UP000306630"/>
    </source>
</evidence>
<sequence length="81" mass="9083">MHPDVDKQKCNSCGSCALQCPTGAIDMQNTKLTDGKKCMMCCRCINVCPSDARHLGGLLYKVAGWKFVKDNSRRLEPEWFV</sequence>
<keyword evidence="3" id="KW-0411">Iron-sulfur</keyword>
<dbReference type="PROSITE" id="PS00198">
    <property type="entry name" value="4FE4S_FER_1"/>
    <property type="match status" value="1"/>
</dbReference>
<gene>
    <name evidence="5" type="ORF">E5333_00890</name>
</gene>
<dbReference type="Gene3D" id="3.30.70.20">
    <property type="match status" value="1"/>
</dbReference>
<dbReference type="PANTHER" id="PTHR43122:SF1">
    <property type="entry name" value="IRON-SULFUR-BINDING PROTEIN"/>
    <property type="match status" value="1"/>
</dbReference>
<dbReference type="GO" id="GO:0051536">
    <property type="term" value="F:iron-sulfur cluster binding"/>
    <property type="evidence" value="ECO:0007669"/>
    <property type="project" value="UniProtKB-KW"/>
</dbReference>